<dbReference type="RefSeq" id="WP_131839063.1">
    <property type="nucleotide sequence ID" value="NZ_SLWB01000006.1"/>
</dbReference>
<feature type="signal peptide" evidence="1">
    <location>
        <begin position="1"/>
        <end position="20"/>
    </location>
</feature>
<accession>A0A4R2EJW8</accession>
<dbReference type="AlphaFoldDB" id="A0A4R2EJW8"/>
<evidence type="ECO:0000313" key="2">
    <source>
        <dbReference type="EMBL" id="TCN68477.1"/>
    </source>
</evidence>
<protein>
    <recommendedName>
        <fullName evidence="4">Outer membrane protein with beta-barrel domain</fullName>
    </recommendedName>
</protein>
<evidence type="ECO:0000256" key="1">
    <source>
        <dbReference type="SAM" id="SignalP"/>
    </source>
</evidence>
<organism evidence="2 3">
    <name type="scientific">Acetobacteroides hydrogenigenes</name>
    <dbReference type="NCBI Taxonomy" id="979970"/>
    <lineage>
        <taxon>Bacteria</taxon>
        <taxon>Pseudomonadati</taxon>
        <taxon>Bacteroidota</taxon>
        <taxon>Bacteroidia</taxon>
        <taxon>Bacteroidales</taxon>
        <taxon>Rikenellaceae</taxon>
        <taxon>Acetobacteroides</taxon>
    </lineage>
</organism>
<feature type="chain" id="PRO_5020413747" description="Outer membrane protein with beta-barrel domain" evidence="1">
    <location>
        <begin position="21"/>
        <end position="172"/>
    </location>
</feature>
<keyword evidence="1" id="KW-0732">Signal</keyword>
<sequence>MKRRVFGLVFMLLLAFGAKAQKMNQLSLQFSYNQLELGYQRNLLFHNMWGEAFVGIGNQDINSRFDDFLAGVRVGVSAFSTEKNVVALNAVAGVYIPNNSYYNAAAPLLGGGIRYVRFIGRQNRHSVLISAGYQYGKREYKQEYHSEALQVETIGVFKVAPLYFSVGYGFNF</sequence>
<evidence type="ECO:0000313" key="3">
    <source>
        <dbReference type="Proteomes" id="UP000294830"/>
    </source>
</evidence>
<keyword evidence="3" id="KW-1185">Reference proteome</keyword>
<gene>
    <name evidence="2" type="ORF">CLV25_10659</name>
</gene>
<name>A0A4R2EJW8_9BACT</name>
<dbReference type="EMBL" id="SLWB01000006">
    <property type="protein sequence ID" value="TCN68477.1"/>
    <property type="molecule type" value="Genomic_DNA"/>
</dbReference>
<evidence type="ECO:0008006" key="4">
    <source>
        <dbReference type="Google" id="ProtNLM"/>
    </source>
</evidence>
<dbReference type="Proteomes" id="UP000294830">
    <property type="component" value="Unassembled WGS sequence"/>
</dbReference>
<reference evidence="2 3" key="1">
    <citation type="submission" date="2019-03" db="EMBL/GenBank/DDBJ databases">
        <title>Genomic Encyclopedia of Archaeal and Bacterial Type Strains, Phase II (KMG-II): from individual species to whole genera.</title>
        <authorList>
            <person name="Goeker M."/>
        </authorList>
    </citation>
    <scope>NUCLEOTIDE SEQUENCE [LARGE SCALE GENOMIC DNA]</scope>
    <source>
        <strain evidence="2 3">RL-C</strain>
    </source>
</reference>
<comment type="caution">
    <text evidence="2">The sequence shown here is derived from an EMBL/GenBank/DDBJ whole genome shotgun (WGS) entry which is preliminary data.</text>
</comment>
<dbReference type="OrthoDB" id="9868516at2"/>
<proteinExistence type="predicted"/>